<dbReference type="Gene3D" id="1.25.40.20">
    <property type="entry name" value="Ankyrin repeat-containing domain"/>
    <property type="match status" value="6"/>
</dbReference>
<keyword evidence="1" id="KW-0677">Repeat</keyword>
<organism evidence="7 8">
    <name type="scientific">Aphanomyces stellatus</name>
    <dbReference type="NCBI Taxonomy" id="120398"/>
    <lineage>
        <taxon>Eukaryota</taxon>
        <taxon>Sar</taxon>
        <taxon>Stramenopiles</taxon>
        <taxon>Oomycota</taxon>
        <taxon>Saprolegniomycetes</taxon>
        <taxon>Saprolegniales</taxon>
        <taxon>Verrucalvaceae</taxon>
        <taxon>Aphanomyces</taxon>
    </lineage>
</organism>
<feature type="repeat" description="ANK" evidence="3">
    <location>
        <begin position="55"/>
        <end position="87"/>
    </location>
</feature>
<dbReference type="AlphaFoldDB" id="A0A485L4Y0"/>
<dbReference type="PANTHER" id="PTHR24173:SF74">
    <property type="entry name" value="ANKYRIN REPEAT DOMAIN-CONTAINING PROTEIN 16"/>
    <property type="match status" value="1"/>
</dbReference>
<feature type="repeat" description="ANK" evidence="3">
    <location>
        <begin position="129"/>
        <end position="157"/>
    </location>
</feature>
<gene>
    <name evidence="7" type="primary">Aste57867_16205</name>
    <name evidence="6" type="ORF">As57867_016149</name>
    <name evidence="7" type="ORF">ASTE57867_16205</name>
</gene>
<dbReference type="Pfam" id="PF12796">
    <property type="entry name" value="Ank_2"/>
    <property type="match status" value="4"/>
</dbReference>
<feature type="repeat" description="ANK" evidence="3">
    <location>
        <begin position="92"/>
        <end position="124"/>
    </location>
</feature>
<feature type="region of interest" description="Disordered" evidence="4">
    <location>
        <begin position="999"/>
        <end position="1023"/>
    </location>
</feature>
<dbReference type="SMART" id="SM00248">
    <property type="entry name" value="ANK"/>
    <property type="match status" value="12"/>
</dbReference>
<dbReference type="Gene3D" id="1.10.510.10">
    <property type="entry name" value="Transferase(Phosphotransferase) domain 1"/>
    <property type="match status" value="1"/>
</dbReference>
<name>A0A485L4Y0_9STRA</name>
<proteinExistence type="predicted"/>
<evidence type="ECO:0000256" key="4">
    <source>
        <dbReference type="SAM" id="MobiDB-lite"/>
    </source>
</evidence>
<protein>
    <submittedName>
        <fullName evidence="7">Aste57867_16205 protein</fullName>
    </submittedName>
</protein>
<dbReference type="SUPFAM" id="SSF56112">
    <property type="entry name" value="Protein kinase-like (PK-like)"/>
    <property type="match status" value="1"/>
</dbReference>
<dbReference type="GO" id="GO:0004672">
    <property type="term" value="F:protein kinase activity"/>
    <property type="evidence" value="ECO:0007669"/>
    <property type="project" value="InterPro"/>
</dbReference>
<dbReference type="OrthoDB" id="4429489at2759"/>
<dbReference type="Pfam" id="PF00023">
    <property type="entry name" value="Ank"/>
    <property type="match status" value="1"/>
</dbReference>
<dbReference type="EMBL" id="CAADRA010005874">
    <property type="protein sequence ID" value="VFT92983.1"/>
    <property type="molecule type" value="Genomic_DNA"/>
</dbReference>
<dbReference type="Proteomes" id="UP000332933">
    <property type="component" value="Unassembled WGS sequence"/>
</dbReference>
<dbReference type="PROSITE" id="PS50088">
    <property type="entry name" value="ANK_REPEAT"/>
    <property type="match status" value="8"/>
</dbReference>
<dbReference type="SUPFAM" id="SSF48403">
    <property type="entry name" value="Ankyrin repeat"/>
    <property type="match status" value="2"/>
</dbReference>
<evidence type="ECO:0000313" key="7">
    <source>
        <dbReference type="EMBL" id="VFT92983.1"/>
    </source>
</evidence>
<evidence type="ECO:0000256" key="2">
    <source>
        <dbReference type="ARBA" id="ARBA00023043"/>
    </source>
</evidence>
<dbReference type="PROSITE" id="PS50297">
    <property type="entry name" value="ANK_REP_REGION"/>
    <property type="match status" value="8"/>
</dbReference>
<feature type="repeat" description="ANK" evidence="3">
    <location>
        <begin position="365"/>
        <end position="397"/>
    </location>
</feature>
<dbReference type="SMART" id="SM00220">
    <property type="entry name" value="S_TKc"/>
    <property type="match status" value="1"/>
</dbReference>
<accession>A0A485L4Y0</accession>
<dbReference type="PANTHER" id="PTHR24173">
    <property type="entry name" value="ANKYRIN REPEAT CONTAINING"/>
    <property type="match status" value="1"/>
</dbReference>
<dbReference type="InterPro" id="IPR000719">
    <property type="entry name" value="Prot_kinase_dom"/>
</dbReference>
<feature type="repeat" description="ANK" evidence="3">
    <location>
        <begin position="1148"/>
        <end position="1169"/>
    </location>
</feature>
<dbReference type="EMBL" id="VJMH01005853">
    <property type="protein sequence ID" value="KAF0692747.1"/>
    <property type="molecule type" value="Genomic_DNA"/>
</dbReference>
<keyword evidence="8" id="KW-1185">Reference proteome</keyword>
<feature type="repeat" description="ANK" evidence="3">
    <location>
        <begin position="255"/>
        <end position="276"/>
    </location>
</feature>
<evidence type="ECO:0000256" key="1">
    <source>
        <dbReference type="ARBA" id="ARBA00022737"/>
    </source>
</evidence>
<evidence type="ECO:0000259" key="5">
    <source>
        <dbReference type="PROSITE" id="PS50011"/>
    </source>
</evidence>
<feature type="repeat" description="ANK" evidence="3">
    <location>
        <begin position="191"/>
        <end position="223"/>
    </location>
</feature>
<dbReference type="InterPro" id="IPR002110">
    <property type="entry name" value="Ankyrin_rpt"/>
</dbReference>
<dbReference type="GO" id="GO:0005524">
    <property type="term" value="F:ATP binding"/>
    <property type="evidence" value="ECO:0007669"/>
    <property type="project" value="InterPro"/>
</dbReference>
<dbReference type="Pfam" id="PF00069">
    <property type="entry name" value="Pkinase"/>
    <property type="match status" value="2"/>
</dbReference>
<dbReference type="PRINTS" id="PR01415">
    <property type="entry name" value="ANKYRIN"/>
</dbReference>
<sequence length="1219" mass="135164">MTTMASNMSDSVSEAQQAFEGLVNTIRSGSNIDRTWLTHCDLSMQTEDIDSGFEDGCTLLHLAASHGHVQATKLLVEFVDNVDVVVPSGFLVNNTPLSLACYMGELAVVQVLLEAGAEVNPAQGLVPEPLAFACYEGHVDIASVLIQAGADLNNGSRNGSTTLIPACIRGHVKIVELLLQSGVEMNRPNKFGRTALHYAAGGGHNDIVELLLDGAAINHVSDTGETALFAAAKHGHRSTVGLLLPHTDATICDEHGWSPLFIASAQGHVDVVRQLLVACDVNQTDKTGKTALHVAIDKGLEHVVAELTTVCSIHVRDAEGNSALDVAKGRPHDAIATILTEHVAIESAVVDIDTKGYSWDHRFEDQMTVLIMAARRGRLDVVRRAVVEGADINAYDKNESTALMWAAQHGFIQVVEFLTSFSTCRVNRCGLLDHGAGKVSPFYRALENKHYDVVCHLIANGATWHNREHVTKGHTVLELLASYLTAEVATNILLKDMPIAIKDGMVVDRIRHSFSWATFLDPSLPVDPRVRVRTVRTILLHPSFQSASNPMDVYKALTYATDKHGRYVLHSTDAATRHVLKELLFFCARYEIFDGPPIHVSATAIVVNAYDHGIFNQVFDMHANDDKKLDIYGFLRCSETLLVDYQGMIETPKKREEFAAIDKQHWGCITKEDYLRFCNQKYGGKLKVALKFMRNKHEFEREFKVRHGLHPKFVLHMLPSASPDEIQRTLSTLKIHGGISVVDHPHMLVLPAADRSLQDIHDKEYVSENKIRQMMEEVGRCLQHIHGRGIVHGDLKKLNILRAANRLQLIDMDAATVGSDQFAGGKWRSGILPPEMFYQLSESELDKYSRYWHGVDARVWDKVKPRGNSYVVKCFRTDNDTTDGILPYELEKTTPAMDMWAFGCLMFQMYSGEELVSTDRHQDATDRSIEMAASWSDKALRRGIRAKVRNETAGDLIERLLVLDPSKRLCAEDMFMHPYFDVPSDISAALKEDSMLEHTARRNDAKENPMATNGRSKPTHHRNTRLNEVPHRTIGRRDETRQDETRQVKRMVEIGSQDQHLRPSTWQGLGQKHVDQCAVEPPLRLDGLIKPPNPPISGMSPTTTTHGRATAPLHPDERSFLHAVTCGSIANVKSLLDKGNVHGLVDEDGNTPLHLASANSHVEIVAVLLPLCRRDLRNKAGQTAMEVATMKNLAAASVLQQFLLGGDLSQVPKALRSCG</sequence>
<dbReference type="PROSITE" id="PS50011">
    <property type="entry name" value="PROTEIN_KINASE_DOM"/>
    <property type="match status" value="1"/>
</dbReference>
<dbReference type="InterPro" id="IPR011009">
    <property type="entry name" value="Kinase-like_dom_sf"/>
</dbReference>
<evidence type="ECO:0000313" key="6">
    <source>
        <dbReference type="EMBL" id="KAF0692747.1"/>
    </source>
</evidence>
<evidence type="ECO:0000256" key="3">
    <source>
        <dbReference type="PROSITE-ProRule" id="PRU00023"/>
    </source>
</evidence>
<keyword evidence="2 3" id="KW-0040">ANK repeat</keyword>
<reference evidence="7 8" key="1">
    <citation type="submission" date="2019-03" db="EMBL/GenBank/DDBJ databases">
        <authorList>
            <person name="Gaulin E."/>
            <person name="Dumas B."/>
        </authorList>
    </citation>
    <scope>NUCLEOTIDE SEQUENCE [LARGE SCALE GENOMIC DNA]</scope>
    <source>
        <strain evidence="7">CBS 568.67</strain>
    </source>
</reference>
<reference evidence="6" key="2">
    <citation type="submission" date="2019-06" db="EMBL/GenBank/DDBJ databases">
        <title>Genomics analysis of Aphanomyces spp. identifies a new class of oomycete effector associated with host adaptation.</title>
        <authorList>
            <person name="Gaulin E."/>
        </authorList>
    </citation>
    <scope>NUCLEOTIDE SEQUENCE</scope>
    <source>
        <strain evidence="6">CBS 578.67</strain>
    </source>
</reference>
<feature type="domain" description="Protein kinase" evidence="5">
    <location>
        <begin position="655"/>
        <end position="980"/>
    </location>
</feature>
<evidence type="ECO:0000313" key="8">
    <source>
        <dbReference type="Proteomes" id="UP000332933"/>
    </source>
</evidence>
<feature type="repeat" description="ANK" evidence="3">
    <location>
        <begin position="158"/>
        <end position="190"/>
    </location>
</feature>
<dbReference type="InterPro" id="IPR036770">
    <property type="entry name" value="Ankyrin_rpt-contain_sf"/>
</dbReference>